<keyword evidence="12" id="KW-1185">Reference proteome</keyword>
<dbReference type="GO" id="GO:0006457">
    <property type="term" value="P:protein folding"/>
    <property type="evidence" value="ECO:0007669"/>
    <property type="project" value="EnsemblFungi"/>
</dbReference>
<dbReference type="GO" id="GO:0005737">
    <property type="term" value="C:cytoplasm"/>
    <property type="evidence" value="ECO:0007669"/>
    <property type="project" value="UniProtKB-SubCell"/>
</dbReference>
<evidence type="ECO:0000256" key="6">
    <source>
        <dbReference type="SAM" id="Coils"/>
    </source>
</evidence>
<feature type="domain" description="Cdc37 C-terminal" evidence="8">
    <location>
        <begin position="383"/>
        <end position="481"/>
    </location>
</feature>
<dbReference type="Proteomes" id="UP000036947">
    <property type="component" value="Unassembled WGS sequence"/>
</dbReference>
<comment type="subcellular location">
    <subcellularLocation>
        <location evidence="1">Cytoplasm</location>
    </subcellularLocation>
</comment>
<dbReference type="GO" id="GO:0051082">
    <property type="term" value="F:unfolded protein binding"/>
    <property type="evidence" value="ECO:0007669"/>
    <property type="project" value="TreeGrafter"/>
</dbReference>
<dbReference type="GO" id="GO:0031072">
    <property type="term" value="F:heat shock protein binding"/>
    <property type="evidence" value="ECO:0007669"/>
    <property type="project" value="EnsemblFungi"/>
</dbReference>
<name>A0A0L0MZJ4_TOLOC</name>
<accession>A0A0L0MZJ4</accession>
<proteinExistence type="inferred from homology"/>
<feature type="region of interest" description="Disordered" evidence="7">
    <location>
        <begin position="95"/>
        <end position="118"/>
    </location>
</feature>
<evidence type="ECO:0000259" key="9">
    <source>
        <dbReference type="SMART" id="SM01070"/>
    </source>
</evidence>
<dbReference type="InterPro" id="IPR038189">
    <property type="entry name" value="Cdc37_Hsp90-bd_sf"/>
</dbReference>
<dbReference type="STRING" id="1163406.A0A0L0MZJ4"/>
<dbReference type="Pfam" id="PF08565">
    <property type="entry name" value="CDC37_M"/>
    <property type="match status" value="1"/>
</dbReference>
<comment type="similarity">
    <text evidence="2">Belongs to the CDC37 family.</text>
</comment>
<dbReference type="SMART" id="SM01070">
    <property type="entry name" value="CDC37_M"/>
    <property type="match status" value="1"/>
</dbReference>
<dbReference type="Gene3D" id="1.20.58.610">
    <property type="entry name" value="Cdc37, Hsp90 binding domain"/>
    <property type="match status" value="1"/>
</dbReference>
<protein>
    <recommendedName>
        <fullName evidence="5">Hsp90 chaperone protein kinase-targeting subunit</fullName>
    </recommendedName>
</protein>
<dbReference type="SUPFAM" id="SSF101391">
    <property type="entry name" value="Hsp90 co-chaperone CDC37"/>
    <property type="match status" value="1"/>
</dbReference>
<keyword evidence="6" id="KW-0175">Coiled coil</keyword>
<organism evidence="11 12">
    <name type="scientific">Tolypocladium ophioglossoides (strain CBS 100239)</name>
    <name type="common">Snaketongue truffleclub</name>
    <name type="synonym">Elaphocordyceps ophioglossoides</name>
    <dbReference type="NCBI Taxonomy" id="1163406"/>
    <lineage>
        <taxon>Eukaryota</taxon>
        <taxon>Fungi</taxon>
        <taxon>Dikarya</taxon>
        <taxon>Ascomycota</taxon>
        <taxon>Pezizomycotina</taxon>
        <taxon>Sordariomycetes</taxon>
        <taxon>Hypocreomycetidae</taxon>
        <taxon>Hypocreales</taxon>
        <taxon>Ophiocordycipitaceae</taxon>
        <taxon>Tolypocladium</taxon>
    </lineage>
</organism>
<comment type="caution">
    <text evidence="11">The sequence shown here is derived from an EMBL/GenBank/DDBJ whole genome shotgun (WGS) entry which is preliminary data.</text>
</comment>
<evidence type="ECO:0000256" key="5">
    <source>
        <dbReference type="ARBA" id="ARBA00031396"/>
    </source>
</evidence>
<dbReference type="EMBL" id="LFRF01000040">
    <property type="protein sequence ID" value="KND87201.1"/>
    <property type="molecule type" value="Genomic_DNA"/>
</dbReference>
<dbReference type="GO" id="GO:0050821">
    <property type="term" value="P:protein stabilization"/>
    <property type="evidence" value="ECO:0007669"/>
    <property type="project" value="TreeGrafter"/>
</dbReference>
<dbReference type="SMART" id="SM01071">
    <property type="entry name" value="CDC37_N"/>
    <property type="match status" value="1"/>
</dbReference>
<dbReference type="InterPro" id="IPR013874">
    <property type="entry name" value="Cdc37_Hsp90-bd"/>
</dbReference>
<dbReference type="PANTHER" id="PTHR12800">
    <property type="entry name" value="CDC37-RELATED"/>
    <property type="match status" value="1"/>
</dbReference>
<dbReference type="GO" id="GO:0051087">
    <property type="term" value="F:protein-folding chaperone binding"/>
    <property type="evidence" value="ECO:0007669"/>
    <property type="project" value="TreeGrafter"/>
</dbReference>
<dbReference type="GO" id="GO:0019901">
    <property type="term" value="F:protein kinase binding"/>
    <property type="evidence" value="ECO:0007669"/>
    <property type="project" value="InterPro"/>
</dbReference>
<feature type="coiled-coil region" evidence="6">
    <location>
        <begin position="134"/>
        <end position="182"/>
    </location>
</feature>
<dbReference type="InterPro" id="IPR013855">
    <property type="entry name" value="Cdc37_N_dom"/>
</dbReference>
<feature type="domain" description="Cdc37 N-terminal" evidence="10">
    <location>
        <begin position="1"/>
        <end position="196"/>
    </location>
</feature>
<evidence type="ECO:0000256" key="4">
    <source>
        <dbReference type="ARBA" id="ARBA00023186"/>
    </source>
</evidence>
<feature type="domain" description="Cdc37 Hsp90 binding" evidence="9">
    <location>
        <begin position="194"/>
        <end position="368"/>
    </location>
</feature>
<dbReference type="OrthoDB" id="440202at2759"/>
<evidence type="ECO:0000313" key="11">
    <source>
        <dbReference type="EMBL" id="KND87201.1"/>
    </source>
</evidence>
<dbReference type="SMART" id="SM01069">
    <property type="entry name" value="CDC37_C"/>
    <property type="match status" value="1"/>
</dbReference>
<dbReference type="InterPro" id="IPR004918">
    <property type="entry name" value="Cdc37"/>
</dbReference>
<evidence type="ECO:0000313" key="12">
    <source>
        <dbReference type="Proteomes" id="UP000036947"/>
    </source>
</evidence>
<keyword evidence="4" id="KW-0143">Chaperone</keyword>
<reference evidence="11 12" key="1">
    <citation type="journal article" date="2015" name="BMC Genomics">
        <title>The genome of the truffle-parasite Tolypocladium ophioglossoides and the evolution of antifungal peptaibiotics.</title>
        <authorList>
            <person name="Quandt C.A."/>
            <person name="Bushley K.E."/>
            <person name="Spatafora J.W."/>
        </authorList>
    </citation>
    <scope>NUCLEOTIDE SEQUENCE [LARGE SCALE GENOMIC DNA]</scope>
    <source>
        <strain evidence="11 12">CBS 100239</strain>
    </source>
</reference>
<evidence type="ECO:0000259" key="10">
    <source>
        <dbReference type="SMART" id="SM01071"/>
    </source>
</evidence>
<sequence>MVNYSKWDNLELSDDSDIEVHPNVDKRSFIRAKQAQIHAERQARRHQIEALRYERVINDTLMQRLSDLHSSLKAQTKETRNRNPAESAFQAVMEITPRNPEEDNPPPRPEGVFDEGQPLPTYTRMMMRVLDEVNKKLDEKSVAQEKRYDALTEEIGIQLQTIQDLQTQLATKLDDLEKVDATKITSGSYHTGFNSSHVSKAKPDPKPAGNSKLELLNPNHDLNQATIDAATKVTANIAHDGDIDARASPAAKLFAKIQTSDYRASHEYISAHPEILQESETDGLLVEAFNTAIEKNNGMNVRQCVHQAILLQWCRMLGRDGVNMFFKRISTPNHQAREVFEKEVTEKFQRICELAAKQRAAEEIEAVEQIQIQAIEPGTAIQIRVPETDSEDEEVRKARAIFEEFAPGIKAALESGSLDELNKVLGTMDVIEAENLMSLLGDAGCLDIEKDVIDTTTEEGKKQFREMKEAAAATAEAADSEIVE</sequence>
<evidence type="ECO:0000259" key="8">
    <source>
        <dbReference type="SMART" id="SM01069"/>
    </source>
</evidence>
<dbReference type="AlphaFoldDB" id="A0A0L0MZJ4"/>
<gene>
    <name evidence="11" type="ORF">TOPH_08186</name>
</gene>
<dbReference type="InterPro" id="IPR013873">
    <property type="entry name" value="Cdc37_C"/>
</dbReference>
<dbReference type="Pfam" id="PF03234">
    <property type="entry name" value="CDC37_N"/>
    <property type="match status" value="1"/>
</dbReference>
<evidence type="ECO:0000256" key="1">
    <source>
        <dbReference type="ARBA" id="ARBA00004496"/>
    </source>
</evidence>
<dbReference type="GO" id="GO:0005634">
    <property type="term" value="C:nucleus"/>
    <property type="evidence" value="ECO:0007669"/>
    <property type="project" value="EnsemblFungi"/>
</dbReference>
<keyword evidence="3" id="KW-0963">Cytoplasm</keyword>
<evidence type="ECO:0000256" key="2">
    <source>
        <dbReference type="ARBA" id="ARBA00006222"/>
    </source>
</evidence>
<evidence type="ECO:0000256" key="7">
    <source>
        <dbReference type="SAM" id="MobiDB-lite"/>
    </source>
</evidence>
<dbReference type="PANTHER" id="PTHR12800:SF4">
    <property type="entry name" value="HSP90 CO-CHAPERONE CDC37"/>
    <property type="match status" value="1"/>
</dbReference>
<evidence type="ECO:0000256" key="3">
    <source>
        <dbReference type="ARBA" id="ARBA00022490"/>
    </source>
</evidence>
<dbReference type="Pfam" id="PF08564">
    <property type="entry name" value="CDC37_C"/>
    <property type="match status" value="1"/>
</dbReference>